<proteinExistence type="predicted"/>
<feature type="region of interest" description="Disordered" evidence="1">
    <location>
        <begin position="47"/>
        <end position="95"/>
    </location>
</feature>
<keyword evidence="3" id="KW-1185">Reference proteome</keyword>
<reference evidence="3" key="1">
    <citation type="submission" date="2016-06" db="EMBL/GenBank/DDBJ databases">
        <title>Parallel loss of symbiosis genes in relatives of nitrogen-fixing non-legume Parasponia.</title>
        <authorList>
            <person name="Van Velzen R."/>
            <person name="Holmer R."/>
            <person name="Bu F."/>
            <person name="Rutten L."/>
            <person name="Van Zeijl A."/>
            <person name="Liu W."/>
            <person name="Santuari L."/>
            <person name="Cao Q."/>
            <person name="Sharma T."/>
            <person name="Shen D."/>
            <person name="Roswanjaya Y."/>
            <person name="Wardhani T."/>
            <person name="Kalhor M.S."/>
            <person name="Jansen J."/>
            <person name="Van den Hoogen J."/>
            <person name="Gungor B."/>
            <person name="Hartog M."/>
            <person name="Hontelez J."/>
            <person name="Verver J."/>
            <person name="Yang W.-C."/>
            <person name="Schijlen E."/>
            <person name="Repin R."/>
            <person name="Schilthuizen M."/>
            <person name="Schranz E."/>
            <person name="Heidstra R."/>
            <person name="Miyata K."/>
            <person name="Fedorova E."/>
            <person name="Kohlen W."/>
            <person name="Bisseling T."/>
            <person name="Smit S."/>
            <person name="Geurts R."/>
        </authorList>
    </citation>
    <scope>NUCLEOTIDE SEQUENCE [LARGE SCALE GENOMIC DNA]</scope>
    <source>
        <strain evidence="3">cv. RG33-2</strain>
    </source>
</reference>
<feature type="compositionally biased region" description="Basic and acidic residues" evidence="1">
    <location>
        <begin position="71"/>
        <end position="95"/>
    </location>
</feature>
<evidence type="ECO:0000256" key="1">
    <source>
        <dbReference type="SAM" id="MobiDB-lite"/>
    </source>
</evidence>
<gene>
    <name evidence="2" type="ORF">TorRG33x02_169350</name>
</gene>
<evidence type="ECO:0000313" key="3">
    <source>
        <dbReference type="Proteomes" id="UP000237000"/>
    </source>
</evidence>
<sequence>MASTSTSNLNQETNDQYTINLNDDEDFLNVGGINIEGEYEDQIKEQDVQEKEKMAGEGFVSKNNDDEENGVDNHSEWTDHKVQYSQEAEKIKQTW</sequence>
<name>A0A2P5EP62_TREOI</name>
<protein>
    <submittedName>
        <fullName evidence="2">Uncharacterized protein</fullName>
    </submittedName>
</protein>
<accession>A0A2P5EP62</accession>
<evidence type="ECO:0000313" key="2">
    <source>
        <dbReference type="EMBL" id="PON87299.1"/>
    </source>
</evidence>
<dbReference type="InParanoid" id="A0A2P5EP62"/>
<comment type="caution">
    <text evidence="2">The sequence shown here is derived from an EMBL/GenBank/DDBJ whole genome shotgun (WGS) entry which is preliminary data.</text>
</comment>
<dbReference type="Proteomes" id="UP000237000">
    <property type="component" value="Unassembled WGS sequence"/>
</dbReference>
<dbReference type="EMBL" id="JXTC01000119">
    <property type="protein sequence ID" value="PON87299.1"/>
    <property type="molecule type" value="Genomic_DNA"/>
</dbReference>
<organism evidence="2 3">
    <name type="scientific">Trema orientale</name>
    <name type="common">Charcoal tree</name>
    <name type="synonym">Celtis orientalis</name>
    <dbReference type="NCBI Taxonomy" id="63057"/>
    <lineage>
        <taxon>Eukaryota</taxon>
        <taxon>Viridiplantae</taxon>
        <taxon>Streptophyta</taxon>
        <taxon>Embryophyta</taxon>
        <taxon>Tracheophyta</taxon>
        <taxon>Spermatophyta</taxon>
        <taxon>Magnoliopsida</taxon>
        <taxon>eudicotyledons</taxon>
        <taxon>Gunneridae</taxon>
        <taxon>Pentapetalae</taxon>
        <taxon>rosids</taxon>
        <taxon>fabids</taxon>
        <taxon>Rosales</taxon>
        <taxon>Cannabaceae</taxon>
        <taxon>Trema</taxon>
    </lineage>
</organism>
<dbReference type="AlphaFoldDB" id="A0A2P5EP62"/>